<organism evidence="3 4">
    <name type="scientific">Vreelandella rituensis</name>
    <dbReference type="NCBI Taxonomy" id="2282306"/>
    <lineage>
        <taxon>Bacteria</taxon>
        <taxon>Pseudomonadati</taxon>
        <taxon>Pseudomonadota</taxon>
        <taxon>Gammaproteobacteria</taxon>
        <taxon>Oceanospirillales</taxon>
        <taxon>Halomonadaceae</taxon>
        <taxon>Vreelandella</taxon>
    </lineage>
</organism>
<comment type="caution">
    <text evidence="3">The sequence shown here is derived from an EMBL/GenBank/DDBJ whole genome shotgun (WGS) entry which is preliminary data.</text>
</comment>
<dbReference type="EMBL" id="QPIJ01000030">
    <property type="protein sequence ID" value="RCV89632.1"/>
    <property type="molecule type" value="Genomic_DNA"/>
</dbReference>
<comment type="function">
    <text evidence="1">Zinc chaperone that directly transfers zinc cofactor to target proteins, thereby activating them. Zinc is transferred from the CXCC motif in the GTPase domain to the zinc binding site in target proteins in a process requiring GTP hydrolysis.</text>
</comment>
<dbReference type="AlphaFoldDB" id="A0A368U0P5"/>
<gene>
    <name evidence="3" type="ORF">DU506_12745</name>
</gene>
<dbReference type="PANTHER" id="PTHR13748:SF46">
    <property type="entry name" value="ZINC CHAPERONE YEIR"/>
    <property type="match status" value="1"/>
</dbReference>
<dbReference type="Gene3D" id="3.40.50.300">
    <property type="entry name" value="P-loop containing nucleotide triphosphate hydrolases"/>
    <property type="match status" value="1"/>
</dbReference>
<reference evidence="3 4" key="1">
    <citation type="submission" date="2018-07" db="EMBL/GenBank/DDBJ databases">
        <title>Halomonas rutogse sp. nov., isolated from Lake TangqianCo on Tibetan Plateau.</title>
        <authorList>
            <person name="Lu H."/>
            <person name="Xing P."/>
            <person name="Wu Q."/>
        </authorList>
    </citation>
    <scope>NUCLEOTIDE SEQUENCE [LARGE SCALE GENOMIC DNA]</scope>
    <source>
        <strain evidence="3 4">TQ8S</strain>
    </source>
</reference>
<dbReference type="Pfam" id="PF07683">
    <property type="entry name" value="CobW_C"/>
    <property type="match status" value="1"/>
</dbReference>
<evidence type="ECO:0000313" key="3">
    <source>
        <dbReference type="EMBL" id="RCV89632.1"/>
    </source>
</evidence>
<proteinExistence type="predicted"/>
<dbReference type="GO" id="GO:0005737">
    <property type="term" value="C:cytoplasm"/>
    <property type="evidence" value="ECO:0007669"/>
    <property type="project" value="TreeGrafter"/>
</dbReference>
<evidence type="ECO:0000313" key="4">
    <source>
        <dbReference type="Proteomes" id="UP000253204"/>
    </source>
</evidence>
<evidence type="ECO:0000256" key="1">
    <source>
        <dbReference type="ARBA" id="ARBA00045658"/>
    </source>
</evidence>
<dbReference type="InterPro" id="IPR003495">
    <property type="entry name" value="CobW/HypB/UreG_nucleotide-bd"/>
</dbReference>
<dbReference type="SMART" id="SM00833">
    <property type="entry name" value="CobW_C"/>
    <property type="match status" value="1"/>
</dbReference>
<accession>A0A368U0P5</accession>
<feature type="domain" description="CobW C-terminal" evidence="2">
    <location>
        <begin position="265"/>
        <end position="350"/>
    </location>
</feature>
<dbReference type="InterPro" id="IPR027417">
    <property type="entry name" value="P-loop_NTPase"/>
</dbReference>
<sequence length="363" mass="39903">MLKKIPAHLITGFLGSGKSTLIHSLIENKPVDERWAVLVNEFGQIGIDQAMFTERDDVIVKGLPGGCLCCQLAFVMQATLVNLLHRHRPDRLIIEPSGLGHPAGLLDMLRGEAFAEVLDVQDIIATLDPRRLDEQRVREHETFRDQLEMADAVVLTMTDQASIAQQQAARERVESYWPPKKWLVEAPHGALPIDLLLKSGQLKSEPLKNRHAATAAAPSRPASHQALHVPAAPAMLDDVFAAVVDRPPPLGKPQHETGSALGYTSLSWRWHPEKCFDLDQLTAQLSALPREVRVKGILHTQDGWKLLNRAEGAMHMQNSAWRQDSRLEIIAPPQALPSADSLASGFKACRDHNDSSGSGGANK</sequence>
<dbReference type="PANTHER" id="PTHR13748">
    <property type="entry name" value="COBW-RELATED"/>
    <property type="match status" value="1"/>
</dbReference>
<protein>
    <submittedName>
        <fullName evidence="3">GTP-binding protein</fullName>
    </submittedName>
</protein>
<dbReference type="InterPro" id="IPR011629">
    <property type="entry name" value="CobW-like_C"/>
</dbReference>
<dbReference type="CDD" id="cd03112">
    <property type="entry name" value="CobW-like"/>
    <property type="match status" value="1"/>
</dbReference>
<dbReference type="Proteomes" id="UP000253204">
    <property type="component" value="Unassembled WGS sequence"/>
</dbReference>
<evidence type="ECO:0000259" key="2">
    <source>
        <dbReference type="SMART" id="SM00833"/>
    </source>
</evidence>
<dbReference type="SUPFAM" id="SSF52540">
    <property type="entry name" value="P-loop containing nucleoside triphosphate hydrolases"/>
    <property type="match status" value="1"/>
</dbReference>
<name>A0A368U0P5_9GAMM</name>
<dbReference type="InterPro" id="IPR051316">
    <property type="entry name" value="Zinc-reg_GTPase_activator"/>
</dbReference>
<dbReference type="Pfam" id="PF02492">
    <property type="entry name" value="cobW"/>
    <property type="match status" value="1"/>
</dbReference>
<dbReference type="OrthoDB" id="9808822at2"/>
<keyword evidence="4" id="KW-1185">Reference proteome</keyword>